<dbReference type="AlphaFoldDB" id="A0A9P5UDZ4"/>
<comment type="caution">
    <text evidence="1">The sequence shown here is derived from an EMBL/GenBank/DDBJ whole genome shotgun (WGS) entry which is preliminary data.</text>
</comment>
<protein>
    <submittedName>
        <fullName evidence="1">Uncharacterized protein</fullName>
    </submittedName>
</protein>
<sequence length="57" mass="6582">MCSPQKSLCLHRLLLVCQLEPSDHRFFSSEAKPIRQFKTLNLSMTNRVHLSERGLIA</sequence>
<dbReference type="Proteomes" id="UP000772434">
    <property type="component" value="Unassembled WGS sequence"/>
</dbReference>
<gene>
    <name evidence="1" type="ORF">BDP27DRAFT_1316770</name>
</gene>
<evidence type="ECO:0000313" key="2">
    <source>
        <dbReference type="Proteomes" id="UP000772434"/>
    </source>
</evidence>
<organism evidence="1 2">
    <name type="scientific">Rhodocollybia butyracea</name>
    <dbReference type="NCBI Taxonomy" id="206335"/>
    <lineage>
        <taxon>Eukaryota</taxon>
        <taxon>Fungi</taxon>
        <taxon>Dikarya</taxon>
        <taxon>Basidiomycota</taxon>
        <taxon>Agaricomycotina</taxon>
        <taxon>Agaricomycetes</taxon>
        <taxon>Agaricomycetidae</taxon>
        <taxon>Agaricales</taxon>
        <taxon>Marasmiineae</taxon>
        <taxon>Omphalotaceae</taxon>
        <taxon>Rhodocollybia</taxon>
    </lineage>
</organism>
<keyword evidence="2" id="KW-1185">Reference proteome</keyword>
<proteinExistence type="predicted"/>
<name>A0A9P5UDZ4_9AGAR</name>
<dbReference type="EMBL" id="JADNRY010000012">
    <property type="protein sequence ID" value="KAF9074748.1"/>
    <property type="molecule type" value="Genomic_DNA"/>
</dbReference>
<evidence type="ECO:0000313" key="1">
    <source>
        <dbReference type="EMBL" id="KAF9074748.1"/>
    </source>
</evidence>
<reference evidence="1" key="1">
    <citation type="submission" date="2020-11" db="EMBL/GenBank/DDBJ databases">
        <authorList>
            <consortium name="DOE Joint Genome Institute"/>
            <person name="Ahrendt S."/>
            <person name="Riley R."/>
            <person name="Andreopoulos W."/>
            <person name="Labutti K."/>
            <person name="Pangilinan J."/>
            <person name="Ruiz-Duenas F.J."/>
            <person name="Barrasa J.M."/>
            <person name="Sanchez-Garcia M."/>
            <person name="Camarero S."/>
            <person name="Miyauchi S."/>
            <person name="Serrano A."/>
            <person name="Linde D."/>
            <person name="Babiker R."/>
            <person name="Drula E."/>
            <person name="Ayuso-Fernandez I."/>
            <person name="Pacheco R."/>
            <person name="Padilla G."/>
            <person name="Ferreira P."/>
            <person name="Barriuso J."/>
            <person name="Kellner H."/>
            <person name="Castanera R."/>
            <person name="Alfaro M."/>
            <person name="Ramirez L."/>
            <person name="Pisabarro A.G."/>
            <person name="Kuo A."/>
            <person name="Tritt A."/>
            <person name="Lipzen A."/>
            <person name="He G."/>
            <person name="Yan M."/>
            <person name="Ng V."/>
            <person name="Cullen D."/>
            <person name="Martin F."/>
            <person name="Rosso M.-N."/>
            <person name="Henrissat B."/>
            <person name="Hibbett D."/>
            <person name="Martinez A.T."/>
            <person name="Grigoriev I.V."/>
        </authorList>
    </citation>
    <scope>NUCLEOTIDE SEQUENCE</scope>
    <source>
        <strain evidence="1">AH 40177</strain>
    </source>
</reference>
<accession>A0A9P5UDZ4</accession>